<sequence>MAISLTCEECDIASTCRKEQKERLEPCRDIVPPHCGDAMKLVRVENRRHVPLGPLFHFLCTKCGSSGSAATHPADVPLTPGPSLADRIKPTVSQVTVPETGHSDD</sequence>
<reference evidence="2 3" key="1">
    <citation type="journal article" date="2016" name="Nat. Commun.">
        <title>Thousands of microbial genomes shed light on interconnected biogeochemical processes in an aquifer system.</title>
        <authorList>
            <person name="Anantharaman K."/>
            <person name="Brown C.T."/>
            <person name="Hug L.A."/>
            <person name="Sharon I."/>
            <person name="Castelle C.J."/>
            <person name="Probst A.J."/>
            <person name="Thomas B.C."/>
            <person name="Singh A."/>
            <person name="Wilkins M.J."/>
            <person name="Karaoz U."/>
            <person name="Brodie E.L."/>
            <person name="Williams K.H."/>
            <person name="Hubbard S.S."/>
            <person name="Banfield J.F."/>
        </authorList>
    </citation>
    <scope>NUCLEOTIDE SEQUENCE [LARGE SCALE GENOMIC DNA]</scope>
</reference>
<evidence type="ECO:0000256" key="1">
    <source>
        <dbReference type="SAM" id="MobiDB-lite"/>
    </source>
</evidence>
<feature type="region of interest" description="Disordered" evidence="1">
    <location>
        <begin position="67"/>
        <end position="105"/>
    </location>
</feature>
<name>A0A1F7TK99_9BACT</name>
<accession>A0A1F7TK99</accession>
<evidence type="ECO:0000313" key="3">
    <source>
        <dbReference type="Proteomes" id="UP000177885"/>
    </source>
</evidence>
<dbReference type="AlphaFoldDB" id="A0A1F7TK99"/>
<protein>
    <submittedName>
        <fullName evidence="2">Uncharacterized protein</fullName>
    </submittedName>
</protein>
<dbReference type="STRING" id="1802385.A2856_01790"/>
<dbReference type="EMBL" id="MGDT01000007">
    <property type="protein sequence ID" value="OGL66406.1"/>
    <property type="molecule type" value="Genomic_DNA"/>
</dbReference>
<gene>
    <name evidence="2" type="ORF">A2856_01790</name>
</gene>
<proteinExistence type="predicted"/>
<organism evidence="2 3">
    <name type="scientific">Candidatus Uhrbacteria bacterium RIFCSPHIGHO2_01_FULL_63_20</name>
    <dbReference type="NCBI Taxonomy" id="1802385"/>
    <lineage>
        <taxon>Bacteria</taxon>
        <taxon>Candidatus Uhriibacteriota</taxon>
    </lineage>
</organism>
<evidence type="ECO:0000313" key="2">
    <source>
        <dbReference type="EMBL" id="OGL66406.1"/>
    </source>
</evidence>
<dbReference type="Proteomes" id="UP000177885">
    <property type="component" value="Unassembled WGS sequence"/>
</dbReference>
<comment type="caution">
    <text evidence="2">The sequence shown here is derived from an EMBL/GenBank/DDBJ whole genome shotgun (WGS) entry which is preliminary data.</text>
</comment>